<dbReference type="InterPro" id="IPR007387">
    <property type="entry name" value="TRAP_DctQ"/>
</dbReference>
<evidence type="ECO:0000256" key="7">
    <source>
        <dbReference type="ARBA" id="ARBA00023136"/>
    </source>
</evidence>
<name>A0ABT1LCG1_9HYPH</name>
<evidence type="ECO:0000256" key="2">
    <source>
        <dbReference type="ARBA" id="ARBA00022448"/>
    </source>
</evidence>
<keyword evidence="7 9" id="KW-0472">Membrane</keyword>
<evidence type="ECO:0000256" key="3">
    <source>
        <dbReference type="ARBA" id="ARBA00022475"/>
    </source>
</evidence>
<evidence type="ECO:0000256" key="4">
    <source>
        <dbReference type="ARBA" id="ARBA00022519"/>
    </source>
</evidence>
<feature type="domain" description="Tripartite ATP-independent periplasmic transporters DctQ component" evidence="10">
    <location>
        <begin position="31"/>
        <end position="160"/>
    </location>
</feature>
<dbReference type="InterPro" id="IPR055348">
    <property type="entry name" value="DctQ"/>
</dbReference>
<dbReference type="Proteomes" id="UP001205890">
    <property type="component" value="Unassembled WGS sequence"/>
</dbReference>
<keyword evidence="6 9" id="KW-1133">Transmembrane helix</keyword>
<evidence type="ECO:0000259" key="10">
    <source>
        <dbReference type="Pfam" id="PF04290"/>
    </source>
</evidence>
<evidence type="ECO:0000256" key="5">
    <source>
        <dbReference type="ARBA" id="ARBA00022692"/>
    </source>
</evidence>
<feature type="transmembrane region" description="Helical" evidence="9">
    <location>
        <begin position="54"/>
        <end position="72"/>
    </location>
</feature>
<gene>
    <name evidence="11" type="ORF">NK718_09555</name>
</gene>
<feature type="transmembrane region" description="Helical" evidence="9">
    <location>
        <begin position="12"/>
        <end position="34"/>
    </location>
</feature>
<keyword evidence="4 9" id="KW-0997">Cell inner membrane</keyword>
<dbReference type="PANTHER" id="PTHR35011">
    <property type="entry name" value="2,3-DIKETO-L-GULONATE TRAP TRANSPORTER SMALL PERMEASE PROTEIN YIAM"/>
    <property type="match status" value="1"/>
</dbReference>
<proteinExistence type="inferred from homology"/>
<evidence type="ECO:0000256" key="8">
    <source>
        <dbReference type="ARBA" id="ARBA00038436"/>
    </source>
</evidence>
<evidence type="ECO:0000313" key="11">
    <source>
        <dbReference type="EMBL" id="MCP8938758.1"/>
    </source>
</evidence>
<keyword evidence="3" id="KW-1003">Cell membrane</keyword>
<evidence type="ECO:0000256" key="6">
    <source>
        <dbReference type="ARBA" id="ARBA00022989"/>
    </source>
</evidence>
<comment type="subunit">
    <text evidence="9">The complex comprises the extracytoplasmic solute receptor protein and the two transmembrane proteins.</text>
</comment>
<dbReference type="PANTHER" id="PTHR35011:SF10">
    <property type="entry name" value="TRAP TRANSPORTER SMALL PERMEASE PROTEIN"/>
    <property type="match status" value="1"/>
</dbReference>
<evidence type="ECO:0000313" key="12">
    <source>
        <dbReference type="Proteomes" id="UP001205890"/>
    </source>
</evidence>
<dbReference type="RefSeq" id="WP_254740981.1">
    <property type="nucleotide sequence ID" value="NZ_JANCLU010000007.1"/>
</dbReference>
<keyword evidence="2 9" id="KW-0813">Transport</keyword>
<sequence length="183" mass="20239">MRTGFVALYTWYGRLMTAVAAAAGVALFLLMWLVNTNALSRKLFNLPITGTLEITEAAMPIIILLPMAYTQLRKGHIRVTMLTDNLPKALRTGLLLVTLALGCLFMAWVAWATFGYAARAYRMGESAWGVVRFPIWPSKFAVSLGAGLLCVQFLLDFVRVCLFGAHDDEDVHVTPEEEVAFHG</sequence>
<reference evidence="11 12" key="1">
    <citation type="submission" date="2022-07" db="EMBL/GenBank/DDBJ databases">
        <authorList>
            <person name="Li W.-J."/>
            <person name="Deng Q.-Q."/>
        </authorList>
    </citation>
    <scope>NUCLEOTIDE SEQUENCE [LARGE SCALE GENOMIC DNA]</scope>
    <source>
        <strain evidence="11 12">SYSU M60028</strain>
    </source>
</reference>
<comment type="similarity">
    <text evidence="8 9">Belongs to the TRAP transporter small permease family.</text>
</comment>
<organism evidence="11 12">
    <name type="scientific">Alsobacter ponti</name>
    <dbReference type="NCBI Taxonomy" id="2962936"/>
    <lineage>
        <taxon>Bacteria</taxon>
        <taxon>Pseudomonadati</taxon>
        <taxon>Pseudomonadota</taxon>
        <taxon>Alphaproteobacteria</taxon>
        <taxon>Hyphomicrobiales</taxon>
        <taxon>Alsobacteraceae</taxon>
        <taxon>Alsobacter</taxon>
    </lineage>
</organism>
<keyword evidence="12" id="KW-1185">Reference proteome</keyword>
<comment type="caution">
    <text evidence="11">The sequence shown here is derived from an EMBL/GenBank/DDBJ whole genome shotgun (WGS) entry which is preliminary data.</text>
</comment>
<comment type="subcellular location">
    <subcellularLocation>
        <location evidence="1 9">Cell inner membrane</location>
        <topology evidence="1 9">Multi-pass membrane protein</topology>
    </subcellularLocation>
</comment>
<feature type="transmembrane region" description="Helical" evidence="9">
    <location>
        <begin position="93"/>
        <end position="114"/>
    </location>
</feature>
<protein>
    <recommendedName>
        <fullName evidence="9">TRAP transporter small permease protein</fullName>
    </recommendedName>
</protein>
<keyword evidence="5 9" id="KW-0812">Transmembrane</keyword>
<dbReference type="Pfam" id="PF04290">
    <property type="entry name" value="DctQ"/>
    <property type="match status" value="1"/>
</dbReference>
<evidence type="ECO:0000256" key="9">
    <source>
        <dbReference type="RuleBase" id="RU369079"/>
    </source>
</evidence>
<dbReference type="EMBL" id="JANCLU010000007">
    <property type="protein sequence ID" value="MCP8938758.1"/>
    <property type="molecule type" value="Genomic_DNA"/>
</dbReference>
<accession>A0ABT1LCG1</accession>
<comment type="caution">
    <text evidence="9">Lacks conserved residue(s) required for the propagation of feature annotation.</text>
</comment>
<comment type="function">
    <text evidence="9">Part of the tripartite ATP-independent periplasmic (TRAP) transport system.</text>
</comment>
<evidence type="ECO:0000256" key="1">
    <source>
        <dbReference type="ARBA" id="ARBA00004429"/>
    </source>
</evidence>